<keyword evidence="3" id="KW-1185">Reference proteome</keyword>
<proteinExistence type="predicted"/>
<protein>
    <submittedName>
        <fullName evidence="2">Uncharacterized protein</fullName>
    </submittedName>
</protein>
<dbReference type="RefSeq" id="WP_179941799.1">
    <property type="nucleotide sequence ID" value="NZ_JACBYF010000022.1"/>
</dbReference>
<evidence type="ECO:0000256" key="1">
    <source>
        <dbReference type="SAM" id="Coils"/>
    </source>
</evidence>
<sequence length="196" mass="23298">MFDLFKKGDNNKVSELETIIKKIKLDTRYFDKIDEKYKRNKSVISTLLKKEDFRYKNLSKKDRNNKKLYQSIVYNKKDGMILKYAGDDIITDFNTILMSVYYSPCSIDYVKKINGISKLDLEELLFWILKKDEKLINFIHNDLLQIINKTKEDIKKLNLNFNNIQNKYELILGITNGEKKESKSKEKFNLSTLLKK</sequence>
<dbReference type="Proteomes" id="UP000531840">
    <property type="component" value="Unassembled WGS sequence"/>
</dbReference>
<feature type="coiled-coil region" evidence="1">
    <location>
        <begin position="140"/>
        <end position="167"/>
    </location>
</feature>
<evidence type="ECO:0000313" key="2">
    <source>
        <dbReference type="EMBL" id="NYS48016.1"/>
    </source>
</evidence>
<dbReference type="EMBL" id="JACBYF010000022">
    <property type="protein sequence ID" value="NYS48016.1"/>
    <property type="molecule type" value="Genomic_DNA"/>
</dbReference>
<keyword evidence="1" id="KW-0175">Coiled coil</keyword>
<accession>A0ABX2T1F5</accession>
<gene>
    <name evidence="2" type="ORF">HZY85_07505</name>
</gene>
<evidence type="ECO:0000313" key="3">
    <source>
        <dbReference type="Proteomes" id="UP000531840"/>
    </source>
</evidence>
<comment type="caution">
    <text evidence="2">The sequence shown here is derived from an EMBL/GenBank/DDBJ whole genome shotgun (WGS) entry which is preliminary data.</text>
</comment>
<reference evidence="2 3" key="1">
    <citation type="submission" date="2020-07" db="EMBL/GenBank/DDBJ databases">
        <title>MOT database genomes.</title>
        <authorList>
            <person name="Joseph S."/>
            <person name="Aduse-Opoku J."/>
            <person name="Hashim A."/>
            <person name="Wade W."/>
            <person name="Curtis M."/>
        </authorList>
    </citation>
    <scope>NUCLEOTIDE SEQUENCE [LARGE SCALE GENOMIC DNA]</scope>
    <source>
        <strain evidence="2 3">CIP 106318</strain>
    </source>
</reference>
<name>A0ABX2T1F5_9BACL</name>
<organism evidence="2 3">
    <name type="scientific">Gemelliphila palaticanis</name>
    <dbReference type="NCBI Taxonomy" id="81950"/>
    <lineage>
        <taxon>Bacteria</taxon>
        <taxon>Bacillati</taxon>
        <taxon>Bacillota</taxon>
        <taxon>Bacilli</taxon>
        <taxon>Bacillales</taxon>
        <taxon>Gemellaceae</taxon>
        <taxon>Gemelliphila</taxon>
    </lineage>
</organism>